<feature type="transmembrane region" description="Helical" evidence="8">
    <location>
        <begin position="144"/>
        <end position="164"/>
    </location>
</feature>
<dbReference type="GO" id="GO:0005886">
    <property type="term" value="C:plasma membrane"/>
    <property type="evidence" value="ECO:0007669"/>
    <property type="project" value="UniProtKB-SubCell"/>
</dbReference>
<evidence type="ECO:0000313" key="10">
    <source>
        <dbReference type="Proteomes" id="UP000638732"/>
    </source>
</evidence>
<evidence type="ECO:0000256" key="8">
    <source>
        <dbReference type="SAM" id="Phobius"/>
    </source>
</evidence>
<reference evidence="9" key="2">
    <citation type="submission" date="2020-10" db="EMBL/GenBank/DDBJ databases">
        <title>Mucilaginibacter sp. nov., isolated from soil.</title>
        <authorList>
            <person name="Jeon C.O."/>
        </authorList>
    </citation>
    <scope>NUCLEOTIDE SEQUENCE</scope>
    <source>
        <strain evidence="9">R11</strain>
    </source>
</reference>
<evidence type="ECO:0000256" key="5">
    <source>
        <dbReference type="ARBA" id="ARBA00022692"/>
    </source>
</evidence>
<feature type="transmembrane region" description="Helical" evidence="8">
    <location>
        <begin position="295"/>
        <end position="328"/>
    </location>
</feature>
<evidence type="ECO:0000256" key="7">
    <source>
        <dbReference type="ARBA" id="ARBA00023136"/>
    </source>
</evidence>
<dbReference type="PANTHER" id="PTHR21716">
    <property type="entry name" value="TRANSMEMBRANE PROTEIN"/>
    <property type="match status" value="1"/>
</dbReference>
<evidence type="ECO:0000256" key="1">
    <source>
        <dbReference type="ARBA" id="ARBA00004651"/>
    </source>
</evidence>
<evidence type="ECO:0000256" key="3">
    <source>
        <dbReference type="ARBA" id="ARBA00022448"/>
    </source>
</evidence>
<feature type="transmembrane region" description="Helical" evidence="8">
    <location>
        <begin position="198"/>
        <end position="220"/>
    </location>
</feature>
<comment type="caution">
    <text evidence="9">The sequence shown here is derived from an EMBL/GenBank/DDBJ whole genome shotgun (WGS) entry which is preliminary data.</text>
</comment>
<evidence type="ECO:0000256" key="6">
    <source>
        <dbReference type="ARBA" id="ARBA00022989"/>
    </source>
</evidence>
<dbReference type="RefSeq" id="WP_166586837.1">
    <property type="nucleotide sequence ID" value="NZ_WWEO01000043.1"/>
</dbReference>
<protein>
    <submittedName>
        <fullName evidence="9">AI-2E family transporter</fullName>
    </submittedName>
</protein>
<accession>A0A965ZJM7</accession>
<evidence type="ECO:0000256" key="2">
    <source>
        <dbReference type="ARBA" id="ARBA00009773"/>
    </source>
</evidence>
<feature type="transmembrane region" description="Helical" evidence="8">
    <location>
        <begin position="226"/>
        <end position="253"/>
    </location>
</feature>
<sequence>MAVKEYPFYLKTTVILFGLILLVYMLSALGDILVPLAFALMIAILLNPLCSWFQKHRIPKVAAILLSLLICFIVVGALMYFLSSQIASFSDQLPTLEQKFGEIVTDLEGWIYQHFGVETQKQVDFVKKALSSGDALVGRTLNTVLGTLGIVFLIPVYTFMMLFYKQLILSFLYEVFSEENSARVAEILKETKSAVQSYIVGLLIEMLIVGIMNSVALLLLGVKYAILLGVIGAILNMLPYIGGIIAIALPILMATVTKDGYSTQFGIVIAYLVIQFIDNNIVFPRVVSFKVQINALISIVIVLLGNALWGVSGMFLSVPFVAVLKIVFDRIDDLKPWGKLLGDNVPTRHMGQVWRRRNGNTEVTMIEGKGRKK</sequence>
<dbReference type="AlphaFoldDB" id="A0A965ZJM7"/>
<evidence type="ECO:0000313" key="9">
    <source>
        <dbReference type="EMBL" id="NCD70891.1"/>
    </source>
</evidence>
<keyword evidence="7 8" id="KW-0472">Membrane</keyword>
<evidence type="ECO:0000256" key="4">
    <source>
        <dbReference type="ARBA" id="ARBA00022475"/>
    </source>
</evidence>
<keyword evidence="6 8" id="KW-1133">Transmembrane helix</keyword>
<keyword evidence="10" id="KW-1185">Reference proteome</keyword>
<dbReference type="GO" id="GO:0055085">
    <property type="term" value="P:transmembrane transport"/>
    <property type="evidence" value="ECO:0007669"/>
    <property type="project" value="TreeGrafter"/>
</dbReference>
<gene>
    <name evidence="9" type="ORF">GSY63_16115</name>
</gene>
<reference evidence="9" key="1">
    <citation type="submission" date="2020-01" db="EMBL/GenBank/DDBJ databases">
        <authorList>
            <person name="Seo Y.L."/>
        </authorList>
    </citation>
    <scope>NUCLEOTIDE SEQUENCE</scope>
    <source>
        <strain evidence="9">R11</strain>
    </source>
</reference>
<organism evidence="9 10">
    <name type="scientific">Mucilaginibacter agri</name>
    <dbReference type="NCBI Taxonomy" id="2695265"/>
    <lineage>
        <taxon>Bacteria</taxon>
        <taxon>Pseudomonadati</taxon>
        <taxon>Bacteroidota</taxon>
        <taxon>Sphingobacteriia</taxon>
        <taxon>Sphingobacteriales</taxon>
        <taxon>Sphingobacteriaceae</taxon>
        <taxon>Mucilaginibacter</taxon>
    </lineage>
</organism>
<proteinExistence type="inferred from homology"/>
<keyword evidence="3" id="KW-0813">Transport</keyword>
<dbReference type="Pfam" id="PF01594">
    <property type="entry name" value="AI-2E_transport"/>
    <property type="match status" value="1"/>
</dbReference>
<dbReference type="Proteomes" id="UP000638732">
    <property type="component" value="Unassembled WGS sequence"/>
</dbReference>
<dbReference type="PANTHER" id="PTHR21716:SF53">
    <property type="entry name" value="PERMEASE PERM-RELATED"/>
    <property type="match status" value="1"/>
</dbReference>
<name>A0A965ZJM7_9SPHI</name>
<dbReference type="InterPro" id="IPR002549">
    <property type="entry name" value="AI-2E-like"/>
</dbReference>
<feature type="transmembrane region" description="Helical" evidence="8">
    <location>
        <begin position="61"/>
        <end position="82"/>
    </location>
</feature>
<keyword evidence="5 8" id="KW-0812">Transmembrane</keyword>
<feature type="transmembrane region" description="Helical" evidence="8">
    <location>
        <begin position="265"/>
        <end position="283"/>
    </location>
</feature>
<comment type="subcellular location">
    <subcellularLocation>
        <location evidence="1">Cell membrane</location>
        <topology evidence="1">Multi-pass membrane protein</topology>
    </subcellularLocation>
</comment>
<dbReference type="EMBL" id="WWEO01000043">
    <property type="protein sequence ID" value="NCD70891.1"/>
    <property type="molecule type" value="Genomic_DNA"/>
</dbReference>
<feature type="transmembrane region" description="Helical" evidence="8">
    <location>
        <begin position="7"/>
        <end position="26"/>
    </location>
</feature>
<comment type="similarity">
    <text evidence="2">Belongs to the autoinducer-2 exporter (AI-2E) (TC 2.A.86) family.</text>
</comment>
<keyword evidence="4" id="KW-1003">Cell membrane</keyword>